<comment type="caution">
    <text evidence="2">The sequence shown here is derived from an EMBL/GenBank/DDBJ whole genome shotgun (WGS) entry which is preliminary data.</text>
</comment>
<gene>
    <name evidence="2" type="ORF">GCM10010971_20670</name>
</gene>
<evidence type="ECO:0000313" key="2">
    <source>
        <dbReference type="EMBL" id="GGP26248.1"/>
    </source>
</evidence>
<dbReference type="SUPFAM" id="SSF54427">
    <property type="entry name" value="NTF2-like"/>
    <property type="match status" value="1"/>
</dbReference>
<dbReference type="RefSeq" id="WP_229678947.1">
    <property type="nucleotide sequence ID" value="NZ_BMLY01000003.1"/>
</dbReference>
<keyword evidence="3" id="KW-1185">Reference proteome</keyword>
<feature type="signal peptide" evidence="1">
    <location>
        <begin position="1"/>
        <end position="36"/>
    </location>
</feature>
<sequence>MQSSTAQLHLEIIMRLPTLLLASSFLAATLSLPALADTNVLPQPHHIAVTDADTSASVILAARRYAAFWNTGDTRYADQALSPDFIDRTLPAGRVQGPQGPRQASAGFRTAVPDLTAEMDDVVVSQDRVSVHLHFKGHFTGQFGNVQGTGQTIDFQAFDLYRVAEGRIVENWHLEDNLTLLQQMGIVKP</sequence>
<dbReference type="InterPro" id="IPR032710">
    <property type="entry name" value="NTF2-like_dom_sf"/>
</dbReference>
<organism evidence="2 3">
    <name type="scientific">Silvimonas amylolytica</name>
    <dbReference type="NCBI Taxonomy" id="449663"/>
    <lineage>
        <taxon>Bacteria</taxon>
        <taxon>Pseudomonadati</taxon>
        <taxon>Pseudomonadota</taxon>
        <taxon>Betaproteobacteria</taxon>
        <taxon>Neisseriales</taxon>
        <taxon>Chitinibacteraceae</taxon>
        <taxon>Silvimonas</taxon>
    </lineage>
</organism>
<name>A0ABQ2PKU5_9NEIS</name>
<dbReference type="Proteomes" id="UP000621859">
    <property type="component" value="Unassembled WGS sequence"/>
</dbReference>
<dbReference type="Gene3D" id="3.10.450.50">
    <property type="match status" value="1"/>
</dbReference>
<dbReference type="PANTHER" id="PTHR38436:SF1">
    <property type="entry name" value="ESTER CYCLASE"/>
    <property type="match status" value="1"/>
</dbReference>
<accession>A0ABQ2PKU5</accession>
<evidence type="ECO:0000256" key="1">
    <source>
        <dbReference type="SAM" id="SignalP"/>
    </source>
</evidence>
<evidence type="ECO:0000313" key="3">
    <source>
        <dbReference type="Proteomes" id="UP000621859"/>
    </source>
</evidence>
<dbReference type="PANTHER" id="PTHR38436">
    <property type="entry name" value="POLYKETIDE CYCLASE SNOAL-LIKE DOMAIN"/>
    <property type="match status" value="1"/>
</dbReference>
<dbReference type="InterPro" id="IPR009959">
    <property type="entry name" value="Cyclase_SnoaL-like"/>
</dbReference>
<reference evidence="3" key="1">
    <citation type="journal article" date="2019" name="Int. J. Syst. Evol. Microbiol.">
        <title>The Global Catalogue of Microorganisms (GCM) 10K type strain sequencing project: providing services to taxonomists for standard genome sequencing and annotation.</title>
        <authorList>
            <consortium name="The Broad Institute Genomics Platform"/>
            <consortium name="The Broad Institute Genome Sequencing Center for Infectious Disease"/>
            <person name="Wu L."/>
            <person name="Ma J."/>
        </authorList>
    </citation>
    <scope>NUCLEOTIDE SEQUENCE [LARGE SCALE GENOMIC DNA]</scope>
    <source>
        <strain evidence="3">CGMCC 1.8860</strain>
    </source>
</reference>
<dbReference type="EMBL" id="BMLY01000003">
    <property type="protein sequence ID" value="GGP26248.1"/>
    <property type="molecule type" value="Genomic_DNA"/>
</dbReference>
<dbReference type="Pfam" id="PF07366">
    <property type="entry name" value="SnoaL"/>
    <property type="match status" value="1"/>
</dbReference>
<proteinExistence type="predicted"/>
<keyword evidence="1" id="KW-0732">Signal</keyword>
<protein>
    <recommendedName>
        <fullName evidence="4">Ester cyclase</fullName>
    </recommendedName>
</protein>
<feature type="chain" id="PRO_5046382033" description="Ester cyclase" evidence="1">
    <location>
        <begin position="37"/>
        <end position="189"/>
    </location>
</feature>
<evidence type="ECO:0008006" key="4">
    <source>
        <dbReference type="Google" id="ProtNLM"/>
    </source>
</evidence>